<feature type="region of interest" description="Disordered" evidence="1">
    <location>
        <begin position="185"/>
        <end position="208"/>
    </location>
</feature>
<gene>
    <name evidence="3" type="ORF">EDF62_2317</name>
</gene>
<dbReference type="AlphaFoldDB" id="A0A4V3CXV2"/>
<keyword evidence="2" id="KW-0472">Membrane</keyword>
<keyword evidence="2" id="KW-0812">Transmembrane</keyword>
<dbReference type="Proteomes" id="UP000295601">
    <property type="component" value="Unassembled WGS sequence"/>
</dbReference>
<organism evidence="3 4">
    <name type="scientific">Leucobacter luti</name>
    <dbReference type="NCBI Taxonomy" id="340320"/>
    <lineage>
        <taxon>Bacteria</taxon>
        <taxon>Bacillati</taxon>
        <taxon>Actinomycetota</taxon>
        <taxon>Actinomycetes</taxon>
        <taxon>Micrococcales</taxon>
        <taxon>Microbacteriaceae</taxon>
        <taxon>Leucobacter</taxon>
    </lineage>
</organism>
<keyword evidence="4" id="KW-1185">Reference proteome</keyword>
<dbReference type="RefSeq" id="WP_133617100.1">
    <property type="nucleotide sequence ID" value="NZ_CP080492.1"/>
</dbReference>
<sequence>MRHILLPRAAQLCASAFARLARLARKAQRPGKPALVIALAGVTAVVVFGVATLLTSAAFRDSALINLAGSGTGVSVAPFDIAVVMPPNSPDAGIVRQADTPAGIGIPIDNPRNLVPGGQVRTGDLIVFNNSERTSAAATLRIIDTTESSAISLVPELRFTAITSQSGTERVLFEDKPLAEAHATLGNLAPRGSTPQNEGDGYTPGPDTSAQTIVLKIEFPDSAAAAALNGGTANLALQLDASSTR</sequence>
<keyword evidence="2" id="KW-1133">Transmembrane helix</keyword>
<proteinExistence type="predicted"/>
<dbReference type="EMBL" id="SNYA01000005">
    <property type="protein sequence ID" value="TDP91698.1"/>
    <property type="molecule type" value="Genomic_DNA"/>
</dbReference>
<accession>A0A4V3CXV2</accession>
<comment type="caution">
    <text evidence="3">The sequence shown here is derived from an EMBL/GenBank/DDBJ whole genome shotgun (WGS) entry which is preliminary data.</text>
</comment>
<feature type="transmembrane region" description="Helical" evidence="2">
    <location>
        <begin position="34"/>
        <end position="54"/>
    </location>
</feature>
<evidence type="ECO:0000313" key="3">
    <source>
        <dbReference type="EMBL" id="TDP91698.1"/>
    </source>
</evidence>
<evidence type="ECO:0000256" key="1">
    <source>
        <dbReference type="SAM" id="MobiDB-lite"/>
    </source>
</evidence>
<evidence type="ECO:0000256" key="2">
    <source>
        <dbReference type="SAM" id="Phobius"/>
    </source>
</evidence>
<reference evidence="3 4" key="1">
    <citation type="submission" date="2019-03" db="EMBL/GenBank/DDBJ databases">
        <title>Genomic analyses of the natural microbiome of Caenorhabditis elegans.</title>
        <authorList>
            <person name="Samuel B."/>
        </authorList>
    </citation>
    <scope>NUCLEOTIDE SEQUENCE [LARGE SCALE GENOMIC DNA]</scope>
    <source>
        <strain evidence="3 4">JUb18</strain>
    </source>
</reference>
<protein>
    <submittedName>
        <fullName evidence="3">Uncharacterized protein</fullName>
    </submittedName>
</protein>
<name>A0A4V3CXV2_9MICO</name>
<evidence type="ECO:0000313" key="4">
    <source>
        <dbReference type="Proteomes" id="UP000295601"/>
    </source>
</evidence>